<evidence type="ECO:0000313" key="1">
    <source>
        <dbReference type="EMBL" id="KAF2741638.1"/>
    </source>
</evidence>
<proteinExistence type="predicted"/>
<accession>A0A6A6UTP9</accession>
<dbReference type="EMBL" id="MU006641">
    <property type="protein sequence ID" value="KAF2741638.1"/>
    <property type="molecule type" value="Genomic_DNA"/>
</dbReference>
<name>A0A6A6UTP9_9PLEO</name>
<evidence type="ECO:0000313" key="2">
    <source>
        <dbReference type="Proteomes" id="UP000799440"/>
    </source>
</evidence>
<protein>
    <submittedName>
        <fullName evidence="1">Uncharacterized protein</fullName>
    </submittedName>
</protein>
<gene>
    <name evidence="1" type="ORF">M011DRAFT_472911</name>
</gene>
<sequence length="94" mass="10468">MNSMAFRGGLSQPLEATLRSGKTIYRSRGYEHVIDQPMAKAEDQYRAPSPLHKLPLKPRDIIYNPAPFKSKQQAGYSNIILELLVGSCSTSAEM</sequence>
<feature type="non-terminal residue" evidence="1">
    <location>
        <position position="94"/>
    </location>
</feature>
<reference evidence="1" key="1">
    <citation type="journal article" date="2020" name="Stud. Mycol.">
        <title>101 Dothideomycetes genomes: a test case for predicting lifestyles and emergence of pathogens.</title>
        <authorList>
            <person name="Haridas S."/>
            <person name="Albert R."/>
            <person name="Binder M."/>
            <person name="Bloem J."/>
            <person name="Labutti K."/>
            <person name="Salamov A."/>
            <person name="Andreopoulos B."/>
            <person name="Baker S."/>
            <person name="Barry K."/>
            <person name="Bills G."/>
            <person name="Bluhm B."/>
            <person name="Cannon C."/>
            <person name="Castanera R."/>
            <person name="Culley D."/>
            <person name="Daum C."/>
            <person name="Ezra D."/>
            <person name="Gonzalez J."/>
            <person name="Henrissat B."/>
            <person name="Kuo A."/>
            <person name="Liang C."/>
            <person name="Lipzen A."/>
            <person name="Lutzoni F."/>
            <person name="Magnuson J."/>
            <person name="Mondo S."/>
            <person name="Nolan M."/>
            <person name="Ohm R."/>
            <person name="Pangilinan J."/>
            <person name="Park H.-J."/>
            <person name="Ramirez L."/>
            <person name="Alfaro M."/>
            <person name="Sun H."/>
            <person name="Tritt A."/>
            <person name="Yoshinaga Y."/>
            <person name="Zwiers L.-H."/>
            <person name="Turgeon B."/>
            <person name="Goodwin S."/>
            <person name="Spatafora J."/>
            <person name="Crous P."/>
            <person name="Grigoriev I."/>
        </authorList>
    </citation>
    <scope>NUCLEOTIDE SEQUENCE</scope>
    <source>
        <strain evidence="1">CBS 119925</strain>
    </source>
</reference>
<organism evidence="1 2">
    <name type="scientific">Sporormia fimetaria CBS 119925</name>
    <dbReference type="NCBI Taxonomy" id="1340428"/>
    <lineage>
        <taxon>Eukaryota</taxon>
        <taxon>Fungi</taxon>
        <taxon>Dikarya</taxon>
        <taxon>Ascomycota</taxon>
        <taxon>Pezizomycotina</taxon>
        <taxon>Dothideomycetes</taxon>
        <taxon>Pleosporomycetidae</taxon>
        <taxon>Pleosporales</taxon>
        <taxon>Sporormiaceae</taxon>
        <taxon>Sporormia</taxon>
    </lineage>
</organism>
<dbReference type="AlphaFoldDB" id="A0A6A6UTP9"/>
<keyword evidence="2" id="KW-1185">Reference proteome</keyword>
<dbReference type="Proteomes" id="UP000799440">
    <property type="component" value="Unassembled WGS sequence"/>
</dbReference>